<reference evidence="2 3" key="1">
    <citation type="submission" date="2016-08" db="EMBL/GenBank/DDBJ databases">
        <authorList>
            <person name="Seilhamer J.J."/>
        </authorList>
    </citation>
    <scope>NUCLEOTIDE SEQUENCE [LARGE SCALE GENOMIC DNA]</scope>
    <source>
        <strain evidence="2 3">VC14762</strain>
    </source>
</reference>
<proteinExistence type="predicted"/>
<dbReference type="GeneID" id="56558105"/>
<feature type="domain" description="DUF6566" evidence="1">
    <location>
        <begin position="7"/>
        <end position="75"/>
    </location>
</feature>
<comment type="caution">
    <text evidence="2">The sequence shown here is derived from an EMBL/GenBank/DDBJ whole genome shotgun (WGS) entry which is preliminary data.</text>
</comment>
<dbReference type="AlphaFoldDB" id="A0A1V2WBZ6"/>
<evidence type="ECO:0000313" key="3">
    <source>
        <dbReference type="Proteomes" id="UP000188543"/>
    </source>
</evidence>
<dbReference type="EMBL" id="MUTJ01000010">
    <property type="protein sequence ID" value="ONU92957.1"/>
    <property type="molecule type" value="Genomic_DNA"/>
</dbReference>
<name>A0A1V2WBZ6_9BURK</name>
<organism evidence="2 3">
    <name type="scientific">Burkholderia cenocepacia</name>
    <dbReference type="NCBI Taxonomy" id="95486"/>
    <lineage>
        <taxon>Bacteria</taxon>
        <taxon>Pseudomonadati</taxon>
        <taxon>Pseudomonadota</taxon>
        <taxon>Betaproteobacteria</taxon>
        <taxon>Burkholderiales</taxon>
        <taxon>Burkholderiaceae</taxon>
        <taxon>Burkholderia</taxon>
        <taxon>Burkholderia cepacia complex</taxon>
    </lineage>
</organism>
<dbReference type="Pfam" id="PF20204">
    <property type="entry name" value="DUF6566"/>
    <property type="match status" value="1"/>
</dbReference>
<dbReference type="OrthoDB" id="9864390at2"/>
<sequence>MHKRIECHRDVFDGYEIIVESVQPAPGSTWMANVRVRKDGIESPRRYDFATEYETSDEATRAGIEIGRALVQSLRNAQRGID</sequence>
<dbReference type="Proteomes" id="UP000188543">
    <property type="component" value="Unassembled WGS sequence"/>
</dbReference>
<protein>
    <recommendedName>
        <fullName evidence="1">DUF6566 domain-containing protein</fullName>
    </recommendedName>
</protein>
<gene>
    <name evidence="2" type="ORF">A8E72_01380</name>
</gene>
<dbReference type="RefSeq" id="WP_006484196.1">
    <property type="nucleotide sequence ID" value="NZ_CADETK010000012.1"/>
</dbReference>
<evidence type="ECO:0000313" key="2">
    <source>
        <dbReference type="EMBL" id="ONU92957.1"/>
    </source>
</evidence>
<evidence type="ECO:0000259" key="1">
    <source>
        <dbReference type="Pfam" id="PF20204"/>
    </source>
</evidence>
<accession>A0A1V2WBZ6</accession>
<dbReference type="InterPro" id="IPR046696">
    <property type="entry name" value="DUF6566"/>
</dbReference>